<dbReference type="KEGG" id="ati:AL072_17675"/>
<name>A0AAC8W0Q9_9PROT</name>
<gene>
    <name evidence="6" type="primary">eutB</name>
    <name evidence="6" type="ORF">AL072_17675</name>
</gene>
<sequence length="332" mass="33698">MTGPGSGSGIGLEDVFRARARLAGRIERTPTVASPGLTARCGAPVFLKLETRQTTGSFKLRGATNALSALPRTALATGVAAASTGNHGRALAHAAAEAGIRCVVCMSALVPANKVEAIRALGAEIRIVGRSQDDAQQEVDRLVREEGFATVPPFDHADVIAGQGTLGLEIVEAVPDVELVLVPLSGGGLAGGVALAVKALRPMARVVGVSMERGAAMHASLKAGRPVLVEELETLADSLGGGIGLDNRHTHRLAAALLDEVVLLTEAEIATGIAHAYAAEQEIVEGAGAVGIAALLAGKAVPRGPAVALLSGRNIAMDLHRRIITGGVPCPA</sequence>
<accession>A0AAC8W0Q9</accession>
<dbReference type="PROSITE" id="PS00165">
    <property type="entry name" value="DEHYDRATASE_SER_THR"/>
    <property type="match status" value="1"/>
</dbReference>
<dbReference type="CDD" id="cd01562">
    <property type="entry name" value="Thr-dehyd"/>
    <property type="match status" value="1"/>
</dbReference>
<dbReference type="EMBL" id="CP012402">
    <property type="protein sequence ID" value="ALG72811.1"/>
    <property type="molecule type" value="Genomic_DNA"/>
</dbReference>
<comment type="similarity">
    <text evidence="2">Belongs to the serine/threonine dehydratase family.</text>
</comment>
<reference evidence="6 7" key="2">
    <citation type="journal article" date="2016" name="Genome Announc.">
        <title>Complete Genome Sequence of a Strain of Azospirillum thiophilum Isolated from a Sulfide Spring.</title>
        <authorList>
            <person name="Fomenkov A."/>
            <person name="Vincze T."/>
            <person name="Grabovich M."/>
            <person name="Anton B.P."/>
            <person name="Dubinina G."/>
            <person name="Orlova M."/>
            <person name="Belousova E."/>
            <person name="Roberts R.J."/>
        </authorList>
    </citation>
    <scope>NUCLEOTIDE SEQUENCE [LARGE SCALE GENOMIC DNA]</scope>
    <source>
        <strain evidence="6 7">BV-S</strain>
    </source>
</reference>
<dbReference type="InterPro" id="IPR000634">
    <property type="entry name" value="Ser/Thr_deHydtase_PyrdxlP-BS"/>
</dbReference>
<evidence type="ECO:0000313" key="7">
    <source>
        <dbReference type="Proteomes" id="UP000069935"/>
    </source>
</evidence>
<organism evidence="6 7">
    <name type="scientific">Azospirillum thiophilum</name>
    <dbReference type="NCBI Taxonomy" id="528244"/>
    <lineage>
        <taxon>Bacteria</taxon>
        <taxon>Pseudomonadati</taxon>
        <taxon>Pseudomonadota</taxon>
        <taxon>Alphaproteobacteria</taxon>
        <taxon>Rhodospirillales</taxon>
        <taxon>Azospirillaceae</taxon>
        <taxon>Azospirillum</taxon>
    </lineage>
</organism>
<dbReference type="EC" id="4.3.1.19" evidence="6"/>
<dbReference type="InterPro" id="IPR050147">
    <property type="entry name" value="Ser/Thr_Dehydratase"/>
</dbReference>
<dbReference type="GO" id="GO:0009097">
    <property type="term" value="P:isoleucine biosynthetic process"/>
    <property type="evidence" value="ECO:0007669"/>
    <property type="project" value="TreeGrafter"/>
</dbReference>
<dbReference type="GO" id="GO:0003941">
    <property type="term" value="F:L-serine ammonia-lyase activity"/>
    <property type="evidence" value="ECO:0007669"/>
    <property type="project" value="TreeGrafter"/>
</dbReference>
<evidence type="ECO:0000313" key="6">
    <source>
        <dbReference type="EMBL" id="ALG72811.1"/>
    </source>
</evidence>
<evidence type="ECO:0000256" key="3">
    <source>
        <dbReference type="ARBA" id="ARBA00022898"/>
    </source>
</evidence>
<keyword evidence="7" id="KW-1185">Reference proteome</keyword>
<dbReference type="Pfam" id="PF00291">
    <property type="entry name" value="PALP"/>
    <property type="match status" value="1"/>
</dbReference>
<dbReference type="PANTHER" id="PTHR48078">
    <property type="entry name" value="THREONINE DEHYDRATASE, MITOCHONDRIAL-RELATED"/>
    <property type="match status" value="1"/>
</dbReference>
<proteinExistence type="inferred from homology"/>
<dbReference type="AlphaFoldDB" id="A0AAC8W0Q9"/>
<keyword evidence="3" id="KW-0663">Pyridoxal phosphate</keyword>
<dbReference type="NCBIfam" id="TIGR02991">
    <property type="entry name" value="ectoine_eutB"/>
    <property type="match status" value="1"/>
</dbReference>
<keyword evidence="4 6" id="KW-0456">Lyase</keyword>
<evidence type="ECO:0000259" key="5">
    <source>
        <dbReference type="Pfam" id="PF00291"/>
    </source>
</evidence>
<dbReference type="RefSeq" id="WP_045582967.1">
    <property type="nucleotide sequence ID" value="NZ_CP012402.1"/>
</dbReference>
<dbReference type="GO" id="GO:0004794">
    <property type="term" value="F:threonine deaminase activity"/>
    <property type="evidence" value="ECO:0007669"/>
    <property type="project" value="UniProtKB-EC"/>
</dbReference>
<feature type="domain" description="Tryptophan synthase beta chain-like PALP" evidence="5">
    <location>
        <begin position="25"/>
        <end position="312"/>
    </location>
</feature>
<dbReference type="InterPro" id="IPR036052">
    <property type="entry name" value="TrpB-like_PALP_sf"/>
</dbReference>
<protein>
    <submittedName>
        <fullName evidence="6">Threonine dehydratase</fullName>
        <ecNumber evidence="6">4.3.1.19</ecNumber>
    </submittedName>
</protein>
<dbReference type="SUPFAM" id="SSF53686">
    <property type="entry name" value="Tryptophan synthase beta subunit-like PLP-dependent enzymes"/>
    <property type="match status" value="1"/>
</dbReference>
<dbReference type="GO" id="GO:0006567">
    <property type="term" value="P:L-threonine catabolic process"/>
    <property type="evidence" value="ECO:0007669"/>
    <property type="project" value="TreeGrafter"/>
</dbReference>
<dbReference type="InterPro" id="IPR014333">
    <property type="entry name" value="Ectoine_EutB"/>
</dbReference>
<dbReference type="InterPro" id="IPR001926">
    <property type="entry name" value="TrpB-like_PALP"/>
</dbReference>
<comment type="cofactor">
    <cofactor evidence="1">
        <name>pyridoxal 5'-phosphate</name>
        <dbReference type="ChEBI" id="CHEBI:597326"/>
    </cofactor>
</comment>
<dbReference type="NCBIfam" id="NF005680">
    <property type="entry name" value="PRK07476.1"/>
    <property type="match status" value="1"/>
</dbReference>
<evidence type="ECO:0000256" key="2">
    <source>
        <dbReference type="ARBA" id="ARBA00010869"/>
    </source>
</evidence>
<dbReference type="GO" id="GO:0030170">
    <property type="term" value="F:pyridoxal phosphate binding"/>
    <property type="evidence" value="ECO:0007669"/>
    <property type="project" value="InterPro"/>
</dbReference>
<dbReference type="Proteomes" id="UP000069935">
    <property type="component" value="Chromosome 2"/>
</dbReference>
<dbReference type="GO" id="GO:0006565">
    <property type="term" value="P:L-serine catabolic process"/>
    <property type="evidence" value="ECO:0007669"/>
    <property type="project" value="TreeGrafter"/>
</dbReference>
<evidence type="ECO:0000256" key="1">
    <source>
        <dbReference type="ARBA" id="ARBA00001933"/>
    </source>
</evidence>
<evidence type="ECO:0000256" key="4">
    <source>
        <dbReference type="ARBA" id="ARBA00023239"/>
    </source>
</evidence>
<dbReference type="FunFam" id="3.40.50.1100:FF:000005">
    <property type="entry name" value="Threonine dehydratase catabolic"/>
    <property type="match status" value="1"/>
</dbReference>
<reference evidence="7" key="1">
    <citation type="submission" date="2015-08" db="EMBL/GenBank/DDBJ databases">
        <title>Complete Genome Sequence of Azospirillum thiophilum BV-S.</title>
        <authorList>
            <person name="Fomenkov A."/>
            <person name="Vincze T."/>
            <person name="Grabovich M."/>
            <person name="Dubinina G."/>
            <person name="Orlova M."/>
            <person name="Belousova E."/>
            <person name="Roberts R.J."/>
        </authorList>
    </citation>
    <scope>NUCLEOTIDE SEQUENCE [LARGE SCALE GENOMIC DNA]</scope>
    <source>
        <strain evidence="7">BV-S</strain>
    </source>
</reference>
<dbReference type="Gene3D" id="3.40.50.1100">
    <property type="match status" value="2"/>
</dbReference>
<dbReference type="PANTHER" id="PTHR48078:SF6">
    <property type="entry name" value="L-THREONINE DEHYDRATASE CATABOLIC TDCB"/>
    <property type="match status" value="1"/>
</dbReference>